<sequence>MMTLDEGTTQLPATGNTQLPDTPDTPRPHHDRPPAHLP</sequence>
<organism evidence="2 3">
    <name type="scientific">Caballeronia sordidicola</name>
    <name type="common">Burkholderia sordidicola</name>
    <dbReference type="NCBI Taxonomy" id="196367"/>
    <lineage>
        <taxon>Bacteria</taxon>
        <taxon>Pseudomonadati</taxon>
        <taxon>Pseudomonadota</taxon>
        <taxon>Betaproteobacteria</taxon>
        <taxon>Burkholderiales</taxon>
        <taxon>Burkholderiaceae</taxon>
        <taxon>Caballeronia</taxon>
    </lineage>
</organism>
<feature type="compositionally biased region" description="Basic and acidic residues" evidence="1">
    <location>
        <begin position="24"/>
        <end position="38"/>
    </location>
</feature>
<proteinExistence type="predicted"/>
<protein>
    <submittedName>
        <fullName evidence="2">Uncharacterized protein</fullName>
    </submittedName>
</protein>
<feature type="region of interest" description="Disordered" evidence="1">
    <location>
        <begin position="1"/>
        <end position="38"/>
    </location>
</feature>
<feature type="compositionally biased region" description="Polar residues" evidence="1">
    <location>
        <begin position="1"/>
        <end position="19"/>
    </location>
</feature>
<evidence type="ECO:0000313" key="2">
    <source>
        <dbReference type="EMBL" id="OTP75220.1"/>
    </source>
</evidence>
<evidence type="ECO:0000313" key="3">
    <source>
        <dbReference type="Proteomes" id="UP000194546"/>
    </source>
</evidence>
<name>A0A242MUV8_CABSO</name>
<accession>A0A242MUV8</accession>
<evidence type="ECO:0000256" key="1">
    <source>
        <dbReference type="SAM" id="MobiDB-lite"/>
    </source>
</evidence>
<dbReference type="Proteomes" id="UP000194546">
    <property type="component" value="Unassembled WGS sequence"/>
</dbReference>
<dbReference type="AlphaFoldDB" id="A0A242MUV8"/>
<dbReference type="EMBL" id="NBTY01000075">
    <property type="protein sequence ID" value="OTP75220.1"/>
    <property type="molecule type" value="Genomic_DNA"/>
</dbReference>
<comment type="caution">
    <text evidence="2">The sequence shown here is derived from an EMBL/GenBank/DDBJ whole genome shotgun (WGS) entry which is preliminary data.</text>
</comment>
<gene>
    <name evidence="2" type="ORF">PAMC26510_14865</name>
</gene>
<reference evidence="2 3" key="1">
    <citation type="submission" date="2017-03" db="EMBL/GenBank/DDBJ databases">
        <title>Genome analysis of strain PAMC 26510.</title>
        <authorList>
            <person name="Oh H.-M."/>
            <person name="Yang J.-A."/>
        </authorList>
    </citation>
    <scope>NUCLEOTIDE SEQUENCE [LARGE SCALE GENOMIC DNA]</scope>
    <source>
        <strain evidence="2 3">PAMC 26510</strain>
    </source>
</reference>